<feature type="domain" description="TNFR-Cys" evidence="14">
    <location>
        <begin position="121"/>
        <end position="162"/>
    </location>
</feature>
<feature type="disulfide bond" evidence="9">
    <location>
        <begin position="81"/>
        <end position="96"/>
    </location>
</feature>
<dbReference type="Pfam" id="PF00531">
    <property type="entry name" value="Death"/>
    <property type="match status" value="1"/>
</dbReference>
<dbReference type="InParanoid" id="A0A6J2G3E3"/>
<dbReference type="Gene3D" id="1.10.533.10">
    <property type="entry name" value="Death Domain, Fas"/>
    <property type="match status" value="1"/>
</dbReference>
<evidence type="ECO:0000256" key="7">
    <source>
        <dbReference type="ARBA" id="ARBA00023170"/>
    </source>
</evidence>
<accession>A0A6J2G3E3</accession>
<feature type="domain" description="TNFR-Cys" evidence="14">
    <location>
        <begin position="80"/>
        <end position="120"/>
    </location>
</feature>
<dbReference type="Proteomes" id="UP000504627">
    <property type="component" value="Unplaced"/>
</dbReference>
<evidence type="ECO:0000256" key="8">
    <source>
        <dbReference type="ARBA" id="ARBA00023180"/>
    </source>
</evidence>
<dbReference type="SMART" id="SM00005">
    <property type="entry name" value="DEATH"/>
    <property type="match status" value="1"/>
</dbReference>
<dbReference type="PANTHER" id="PTHR46330">
    <property type="entry name" value="TUMOR NECROSIS FACTOR RECEPTOR SUPERFAMILY MEMBER 10B"/>
    <property type="match status" value="1"/>
</dbReference>
<evidence type="ECO:0000259" key="13">
    <source>
        <dbReference type="PROSITE" id="PS50017"/>
    </source>
</evidence>
<dbReference type="GO" id="GO:0036462">
    <property type="term" value="P:TRAIL-activated apoptotic signaling pathway"/>
    <property type="evidence" value="ECO:0007669"/>
    <property type="project" value="TreeGrafter"/>
</dbReference>
<evidence type="ECO:0000256" key="11">
    <source>
        <dbReference type="SAM" id="Phobius"/>
    </source>
</evidence>
<dbReference type="RefSeq" id="XP_027569811.1">
    <property type="nucleotide sequence ID" value="XM_027714010.2"/>
</dbReference>
<sequence>MFCPPRRLCLFLLLLLARAAFGTDAAALSRRDDLDPLDPSGGGTELYYVPEKGLRCQQCPAGTHLAKSCEEENGSSTCLPCKAEEFMDYPNAFHSCHECLKCREDQVELSPCQATRNTECACKEGTFCDPKLPCEMCHKCQTRCPEGQVVLSPCTPYSDLQCGPAQGTGFNYLWIIIPVVILFLFVLVLLICKYCCCSPGKRRNLTSYSLKDASNLMQKLSWCGRGNVGTQDNNLNEQRARDPPLPRAEESEEMLPIAPSPRPRPRRDLVPQTGKEPIQALRSTFYIFAGMKFIYWKKFGRSLNMLENDLPFDRSQDAFYEMLNKWLEREGSKASVNVLLETLDQLDLRGVADDISSEIIRKGLFKSEGAEEQGGSCASVP</sequence>
<evidence type="ECO:0000256" key="1">
    <source>
        <dbReference type="ARBA" id="ARBA00004370"/>
    </source>
</evidence>
<feature type="repeat" description="TNFR-Cys" evidence="9">
    <location>
        <begin position="121"/>
        <end position="162"/>
    </location>
</feature>
<feature type="domain" description="Death" evidence="13">
    <location>
        <begin position="296"/>
        <end position="359"/>
    </location>
</feature>
<dbReference type="AlphaFoldDB" id="A0A6J2G3E3"/>
<feature type="region of interest" description="Disordered" evidence="10">
    <location>
        <begin position="228"/>
        <end position="272"/>
    </location>
</feature>
<keyword evidence="15" id="KW-1185">Reference proteome</keyword>
<feature type="disulfide bond" evidence="9">
    <location>
        <begin position="144"/>
        <end position="162"/>
    </location>
</feature>
<keyword evidence="6 9" id="KW-1015">Disulfide bond</keyword>
<evidence type="ECO:0000313" key="16">
    <source>
        <dbReference type="RefSeq" id="XP_027569811.1"/>
    </source>
</evidence>
<keyword evidence="11" id="KW-1133">Transmembrane helix</keyword>
<feature type="transmembrane region" description="Helical" evidence="11">
    <location>
        <begin position="172"/>
        <end position="196"/>
    </location>
</feature>
<keyword evidence="11" id="KW-0812">Transmembrane</keyword>
<dbReference type="InterPro" id="IPR011029">
    <property type="entry name" value="DEATH-like_dom_sf"/>
</dbReference>
<proteinExistence type="predicted"/>
<protein>
    <submittedName>
        <fullName evidence="16">Tumor necrosis factor receptor superfamily member 10A isoform X1</fullName>
    </submittedName>
</protein>
<evidence type="ECO:0000256" key="5">
    <source>
        <dbReference type="ARBA" id="ARBA00023136"/>
    </source>
</evidence>
<evidence type="ECO:0000259" key="14">
    <source>
        <dbReference type="PROSITE" id="PS50050"/>
    </source>
</evidence>
<comment type="subcellular location">
    <subcellularLocation>
        <location evidence="1">Membrane</location>
    </subcellularLocation>
</comment>
<feature type="disulfide bond" evidence="9">
    <location>
        <begin position="99"/>
        <end position="112"/>
    </location>
</feature>
<dbReference type="SUPFAM" id="SSF57586">
    <property type="entry name" value="TNF receptor-like"/>
    <property type="match status" value="2"/>
</dbReference>
<dbReference type="PROSITE" id="PS50017">
    <property type="entry name" value="DEATH_DOMAIN"/>
    <property type="match status" value="1"/>
</dbReference>
<dbReference type="SMART" id="SM00208">
    <property type="entry name" value="TNFR"/>
    <property type="match status" value="2"/>
</dbReference>
<dbReference type="GO" id="GO:0005886">
    <property type="term" value="C:plasma membrane"/>
    <property type="evidence" value="ECO:0007669"/>
    <property type="project" value="TreeGrafter"/>
</dbReference>
<dbReference type="PANTHER" id="PTHR46330:SF17">
    <property type="entry name" value="TUMOR NECROSIS FACTOR RECEPTOR SUPERFAMILY, MEMBER 10B"/>
    <property type="match status" value="1"/>
</dbReference>
<dbReference type="InterPro" id="IPR034024">
    <property type="entry name" value="TNFRSF10_N"/>
</dbReference>
<organism evidence="15 16">
    <name type="scientific">Pipra filicauda</name>
    <name type="common">Wire-tailed manakin</name>
    <dbReference type="NCBI Taxonomy" id="649802"/>
    <lineage>
        <taxon>Eukaryota</taxon>
        <taxon>Metazoa</taxon>
        <taxon>Chordata</taxon>
        <taxon>Craniata</taxon>
        <taxon>Vertebrata</taxon>
        <taxon>Euteleostomi</taxon>
        <taxon>Archelosauria</taxon>
        <taxon>Archosauria</taxon>
        <taxon>Dinosauria</taxon>
        <taxon>Saurischia</taxon>
        <taxon>Theropoda</taxon>
        <taxon>Coelurosauria</taxon>
        <taxon>Aves</taxon>
        <taxon>Neognathae</taxon>
        <taxon>Neoaves</taxon>
        <taxon>Telluraves</taxon>
        <taxon>Australaves</taxon>
        <taxon>Passeriformes</taxon>
        <taxon>Pipridae</taxon>
        <taxon>Pipra</taxon>
    </lineage>
</organism>
<dbReference type="GO" id="GO:0043065">
    <property type="term" value="P:positive regulation of apoptotic process"/>
    <property type="evidence" value="ECO:0007669"/>
    <property type="project" value="TreeGrafter"/>
</dbReference>
<feature type="chain" id="PRO_5026673662" evidence="12">
    <location>
        <begin position="23"/>
        <end position="381"/>
    </location>
</feature>
<feature type="signal peptide" evidence="12">
    <location>
        <begin position="1"/>
        <end position="22"/>
    </location>
</feature>
<dbReference type="InterPro" id="IPR001368">
    <property type="entry name" value="TNFR/NGFR_Cys_rich_reg"/>
</dbReference>
<evidence type="ECO:0000256" key="12">
    <source>
        <dbReference type="SAM" id="SignalP"/>
    </source>
</evidence>
<keyword evidence="7 16" id="KW-0675">Receptor</keyword>
<feature type="compositionally biased region" description="Basic and acidic residues" evidence="10">
    <location>
        <begin position="238"/>
        <end position="249"/>
    </location>
</feature>
<evidence type="ECO:0000256" key="9">
    <source>
        <dbReference type="PROSITE-ProRule" id="PRU00206"/>
    </source>
</evidence>
<keyword evidence="3 12" id="KW-0732">Signal</keyword>
<feature type="repeat" description="TNFR-Cys" evidence="9">
    <location>
        <begin position="80"/>
        <end position="120"/>
    </location>
</feature>
<keyword evidence="5 11" id="KW-0472">Membrane</keyword>
<keyword evidence="4" id="KW-0677">Repeat</keyword>
<evidence type="ECO:0000256" key="6">
    <source>
        <dbReference type="ARBA" id="ARBA00023157"/>
    </source>
</evidence>
<dbReference type="GeneID" id="113984194"/>
<name>A0A6J2G3E3_9PASS</name>
<comment type="caution">
    <text evidence="9">Lacks conserved residue(s) required for the propagation of feature annotation.</text>
</comment>
<reference evidence="16" key="1">
    <citation type="submission" date="2025-08" db="UniProtKB">
        <authorList>
            <consortium name="RefSeq"/>
        </authorList>
    </citation>
    <scope>IDENTIFICATION</scope>
    <source>
        <tissue evidence="16">Muscle</tissue>
    </source>
</reference>
<feature type="disulfide bond" evidence="9">
    <location>
        <begin position="122"/>
        <end position="137"/>
    </location>
</feature>
<dbReference type="Gene3D" id="2.10.50.10">
    <property type="entry name" value="Tumor Necrosis Factor Receptor, subunit A, domain 2"/>
    <property type="match status" value="3"/>
</dbReference>
<dbReference type="CDD" id="cd10580">
    <property type="entry name" value="TNFRSF10"/>
    <property type="match status" value="1"/>
</dbReference>
<evidence type="ECO:0000313" key="15">
    <source>
        <dbReference type="Proteomes" id="UP000504627"/>
    </source>
</evidence>
<evidence type="ECO:0000256" key="4">
    <source>
        <dbReference type="ARBA" id="ARBA00022737"/>
    </source>
</evidence>
<feature type="disulfide bond" evidence="9">
    <location>
        <begin position="102"/>
        <end position="120"/>
    </location>
</feature>
<evidence type="ECO:0000256" key="2">
    <source>
        <dbReference type="ARBA" id="ARBA00022703"/>
    </source>
</evidence>
<dbReference type="GO" id="GO:0009986">
    <property type="term" value="C:cell surface"/>
    <property type="evidence" value="ECO:0007669"/>
    <property type="project" value="TreeGrafter"/>
</dbReference>
<keyword evidence="8" id="KW-0325">Glycoprotein</keyword>
<dbReference type="PROSITE" id="PS50050">
    <property type="entry name" value="TNFR_NGFR_2"/>
    <property type="match status" value="2"/>
</dbReference>
<keyword evidence="2" id="KW-0053">Apoptosis</keyword>
<evidence type="ECO:0000256" key="10">
    <source>
        <dbReference type="SAM" id="MobiDB-lite"/>
    </source>
</evidence>
<gene>
    <name evidence="16" type="primary">LOC113984194</name>
</gene>
<dbReference type="InterPro" id="IPR000488">
    <property type="entry name" value="Death_dom"/>
</dbReference>
<dbReference type="InterPro" id="IPR052491">
    <property type="entry name" value="TNFRSF10"/>
</dbReference>
<dbReference type="SUPFAM" id="SSF47986">
    <property type="entry name" value="DEATH domain"/>
    <property type="match status" value="1"/>
</dbReference>
<evidence type="ECO:0000256" key="3">
    <source>
        <dbReference type="ARBA" id="ARBA00022729"/>
    </source>
</evidence>
<feature type="compositionally biased region" description="Polar residues" evidence="10">
    <location>
        <begin position="228"/>
        <end position="237"/>
    </location>
</feature>
<dbReference type="Pfam" id="PF00020">
    <property type="entry name" value="TNFR_c6"/>
    <property type="match status" value="2"/>
</dbReference>